<proteinExistence type="predicted"/>
<keyword evidence="1" id="KW-0472">Membrane</keyword>
<name>A0A0H5QUB5_9EUKA</name>
<organism evidence="2">
    <name type="scientific">Spongospora subterranea</name>
    <dbReference type="NCBI Taxonomy" id="70186"/>
    <lineage>
        <taxon>Eukaryota</taxon>
        <taxon>Sar</taxon>
        <taxon>Rhizaria</taxon>
        <taxon>Endomyxa</taxon>
        <taxon>Phytomyxea</taxon>
        <taxon>Plasmodiophorida</taxon>
        <taxon>Plasmodiophoridae</taxon>
        <taxon>Spongospora</taxon>
    </lineage>
</organism>
<keyword evidence="1" id="KW-0812">Transmembrane</keyword>
<feature type="transmembrane region" description="Helical" evidence="1">
    <location>
        <begin position="276"/>
        <end position="303"/>
    </location>
</feature>
<feature type="transmembrane region" description="Helical" evidence="1">
    <location>
        <begin position="447"/>
        <end position="472"/>
    </location>
</feature>
<feature type="transmembrane region" description="Helical" evidence="1">
    <location>
        <begin position="232"/>
        <end position="255"/>
    </location>
</feature>
<dbReference type="AlphaFoldDB" id="A0A0H5QUB5"/>
<sequence>MSSWQINNSGNKNVSTICASGPPFSLAQPYLIVVYIANSLYQGPTMLPLFWLIILAVLSLTSRSTVTFLNGSSAGLSVSSPPYSRFIGTQFEDGMEPITGRFLYFDGNACDFNNLDERSISGSVVMLYKGSLCSVEVQNDNFVRKNAKAIIVLFAPCIVPGMCMNANEPCHGCLKNRPDIPLLDVWRFDQLKTLQNEKNIAVSVFPDFNTWEIIFPSWYYQLIVRWIPSIMSFHTFIVASIFLHGHYVVIVNRYLDHTPEMSRTRSRFRRFVMSRLGYPHLALSASMCHILLVGLILAIGGVYSTSNLPTSVSRFFITQNSGGQFIISIFSSAFWNSKVTELDKTRKYSLLTRFLRGDSRISTFIFCAVLVSFDIFSCSLGAMNYQTSYPGTTPAMVLTLALIEVILAVNFLWGAISFQLECRKVSSQAATNNTADRNGLEDVLKRLSLCAIAVSFFMLLQVIAFCCAATIITSPSSFIVIWSTVSINGIAKVALFVQMFRPKKDQREAVDAGRGLLTVIGSMRLLRSKQLSTFLPTVPSI</sequence>
<feature type="transmembrane region" description="Helical" evidence="1">
    <location>
        <begin position="395"/>
        <end position="416"/>
    </location>
</feature>
<feature type="transmembrane region" description="Helical" evidence="1">
    <location>
        <begin position="478"/>
        <end position="497"/>
    </location>
</feature>
<accession>A0A0H5QUB5</accession>
<evidence type="ECO:0000313" key="2">
    <source>
        <dbReference type="EMBL" id="CRZ05603.1"/>
    </source>
</evidence>
<reference evidence="2" key="1">
    <citation type="submission" date="2015-04" db="EMBL/GenBank/DDBJ databases">
        <title>The genome sequence of the plant pathogenic Rhizarian Plasmodiophora brassicae reveals insights in its biotrophic life cycle and the origin of chitin synthesis.</title>
        <authorList>
            <person name="Schwelm A."/>
            <person name="Fogelqvist J."/>
            <person name="Knaust A."/>
            <person name="Julke S."/>
            <person name="Lilja T."/>
            <person name="Dhandapani V."/>
            <person name="Bonilla-Rosso G."/>
            <person name="Karlsson M."/>
            <person name="Shevchenko A."/>
            <person name="Choi S.R."/>
            <person name="Kim H.G."/>
            <person name="Park J.Y."/>
            <person name="Lim Y.P."/>
            <person name="Ludwig-Muller J."/>
            <person name="Dixelius C."/>
        </authorList>
    </citation>
    <scope>NUCLEOTIDE SEQUENCE</scope>
    <source>
        <tissue evidence="2">Potato root galls</tissue>
    </source>
</reference>
<protein>
    <recommendedName>
        <fullName evidence="3">Transmembrane protein</fullName>
    </recommendedName>
</protein>
<feature type="transmembrane region" description="Helical" evidence="1">
    <location>
        <begin position="361"/>
        <end position="383"/>
    </location>
</feature>
<evidence type="ECO:0008006" key="3">
    <source>
        <dbReference type="Google" id="ProtNLM"/>
    </source>
</evidence>
<feature type="transmembrane region" description="Helical" evidence="1">
    <location>
        <begin position="323"/>
        <end position="340"/>
    </location>
</feature>
<keyword evidence="1" id="KW-1133">Transmembrane helix</keyword>
<evidence type="ECO:0000256" key="1">
    <source>
        <dbReference type="SAM" id="Phobius"/>
    </source>
</evidence>
<dbReference type="EMBL" id="HACM01005161">
    <property type="protein sequence ID" value="CRZ05603.1"/>
    <property type="molecule type" value="Transcribed_RNA"/>
</dbReference>